<organism evidence="10">
    <name type="scientific">Liquidambar formosana</name>
    <name type="common">Formosan gum</name>
    <dbReference type="NCBI Taxonomy" id="63359"/>
    <lineage>
        <taxon>Eukaryota</taxon>
        <taxon>Viridiplantae</taxon>
        <taxon>Streptophyta</taxon>
        <taxon>Embryophyta</taxon>
        <taxon>Tracheophyta</taxon>
        <taxon>Spermatophyta</taxon>
        <taxon>Magnoliopsida</taxon>
        <taxon>eudicotyledons</taxon>
        <taxon>Gunneridae</taxon>
        <taxon>Pentapetalae</taxon>
        <taxon>Saxifragales</taxon>
        <taxon>Altingiaceae</taxon>
        <taxon>Liquidambar</taxon>
    </lineage>
</organism>
<dbReference type="EMBL" id="MT435090">
    <property type="protein sequence ID" value="QVX18576.1"/>
    <property type="molecule type" value="mRNA"/>
</dbReference>
<evidence type="ECO:0000256" key="4">
    <source>
        <dbReference type="ARBA" id="ARBA00023125"/>
    </source>
</evidence>
<dbReference type="FunFam" id="1.10.10.60:FF:000121">
    <property type="entry name" value="Myb transcription factor"/>
    <property type="match status" value="1"/>
</dbReference>
<sequence length="291" mass="33139">MGRAPCCTKVGLHRGPWTPKEDALLTEYIQAHGEGHWKYLPKKAGLLRCGKSCRLRWMNYLRPDIKRGNITPDEDDLIIRLHSLLGNRWSLIAGRLPGRTDNEIKNYWNTHLSKKLRGQGRTHPNTHKKSSDPAQELKKQRNNSKTSSKNKNRKKHNHIMQKAIHAEPEKPKIHLPKAIRVTSFSLPRIESFEYNTVVSGSSSHAEAVDVPWSSGNTTTNIVKDGDVNGVGFFIGDDHHDDLFHGSDLECQSHIPTADSTLEKLYEEYLQLLKTEEEDQRQLDSFAESLLI</sequence>
<keyword evidence="4" id="KW-0238">DNA-binding</keyword>
<dbReference type="InterPro" id="IPR017930">
    <property type="entry name" value="Myb_dom"/>
</dbReference>
<evidence type="ECO:0000259" key="9">
    <source>
        <dbReference type="PROSITE" id="PS51294"/>
    </source>
</evidence>
<dbReference type="GO" id="GO:0005634">
    <property type="term" value="C:nucleus"/>
    <property type="evidence" value="ECO:0007669"/>
    <property type="project" value="UniProtKB-SubCell"/>
</dbReference>
<evidence type="ECO:0000256" key="3">
    <source>
        <dbReference type="ARBA" id="ARBA00023015"/>
    </source>
</evidence>
<keyword evidence="2" id="KW-0677">Repeat</keyword>
<protein>
    <submittedName>
        <fullName evidence="10">MYB transcription factor 123</fullName>
    </submittedName>
</protein>
<dbReference type="FunFam" id="1.10.10.60:FF:000394">
    <property type="entry name" value="MYB transcription factor"/>
    <property type="match status" value="1"/>
</dbReference>
<keyword evidence="5" id="KW-0804">Transcription</keyword>
<feature type="compositionally biased region" description="Basic residues" evidence="7">
    <location>
        <begin position="148"/>
        <end position="158"/>
    </location>
</feature>
<keyword evidence="6" id="KW-0539">Nucleus</keyword>
<feature type="domain" description="HTH myb-type" evidence="9">
    <location>
        <begin position="9"/>
        <end position="61"/>
    </location>
</feature>
<dbReference type="PROSITE" id="PS50090">
    <property type="entry name" value="MYB_LIKE"/>
    <property type="match status" value="2"/>
</dbReference>
<evidence type="ECO:0000256" key="6">
    <source>
        <dbReference type="ARBA" id="ARBA00023242"/>
    </source>
</evidence>
<feature type="domain" description="HTH myb-type" evidence="9">
    <location>
        <begin position="62"/>
        <end position="116"/>
    </location>
</feature>
<reference evidence="10" key="1">
    <citation type="submission" date="2020-05" db="EMBL/GenBank/DDBJ databases">
        <authorList>
            <person name="Wen C.-H."/>
            <person name="Tsao N.-W."/>
            <person name="Wang S.-Y."/>
            <person name="Chu F.-H."/>
        </authorList>
    </citation>
    <scope>NUCLEOTIDE SEQUENCE</scope>
</reference>
<evidence type="ECO:0000259" key="8">
    <source>
        <dbReference type="PROSITE" id="PS50090"/>
    </source>
</evidence>
<dbReference type="CDD" id="cd00167">
    <property type="entry name" value="SANT"/>
    <property type="match status" value="2"/>
</dbReference>
<dbReference type="Pfam" id="PF00249">
    <property type="entry name" value="Myb_DNA-binding"/>
    <property type="match status" value="2"/>
</dbReference>
<feature type="compositionally biased region" description="Basic and acidic residues" evidence="7">
    <location>
        <begin position="129"/>
        <end position="139"/>
    </location>
</feature>
<dbReference type="SMART" id="SM00717">
    <property type="entry name" value="SANT"/>
    <property type="match status" value="2"/>
</dbReference>
<comment type="subcellular location">
    <subcellularLocation>
        <location evidence="1">Nucleus</location>
    </subcellularLocation>
</comment>
<dbReference type="GO" id="GO:0000976">
    <property type="term" value="F:transcription cis-regulatory region binding"/>
    <property type="evidence" value="ECO:0007669"/>
    <property type="project" value="UniProtKB-ARBA"/>
</dbReference>
<evidence type="ECO:0000256" key="2">
    <source>
        <dbReference type="ARBA" id="ARBA00022737"/>
    </source>
</evidence>
<dbReference type="PANTHER" id="PTHR47999:SF9">
    <property type="entry name" value="TRANSCRIPTION REPRESSOR MYB5-LIKE"/>
    <property type="match status" value="1"/>
</dbReference>
<name>A0A8E7IJZ4_LIQFO</name>
<proteinExistence type="evidence at transcript level"/>
<dbReference type="PROSITE" id="PS51294">
    <property type="entry name" value="HTH_MYB"/>
    <property type="match status" value="2"/>
</dbReference>
<feature type="domain" description="Myb-like" evidence="8">
    <location>
        <begin position="9"/>
        <end position="61"/>
    </location>
</feature>
<feature type="region of interest" description="Disordered" evidence="7">
    <location>
        <begin position="114"/>
        <end position="158"/>
    </location>
</feature>
<feature type="domain" description="Myb-like" evidence="8">
    <location>
        <begin position="62"/>
        <end position="112"/>
    </location>
</feature>
<dbReference type="AlphaFoldDB" id="A0A8E7IJZ4"/>
<evidence type="ECO:0000313" key="10">
    <source>
        <dbReference type="EMBL" id="QVX18576.1"/>
    </source>
</evidence>
<reference evidence="10" key="2">
    <citation type="journal article" date="2021" name="Physiol. Plantarum">
        <title>Color variation in young and senescent leaves of Formosan sweet gum (Liquidambar formosana) by the gene regulation of anthocyanidin biosynthesis.</title>
        <authorList>
            <person name="Wen C.H."/>
            <person name="Tsao N.W."/>
            <person name="Wang S.Y."/>
            <person name="Chu F.H."/>
        </authorList>
    </citation>
    <scope>NUCLEOTIDE SEQUENCE</scope>
</reference>
<dbReference type="InterPro" id="IPR015495">
    <property type="entry name" value="Myb_TF_plants"/>
</dbReference>
<evidence type="ECO:0000256" key="5">
    <source>
        <dbReference type="ARBA" id="ARBA00023163"/>
    </source>
</evidence>
<accession>A0A8E7IJZ4</accession>
<gene>
    <name evidence="10" type="primary">MYB123</name>
</gene>
<keyword evidence="3" id="KW-0805">Transcription regulation</keyword>
<dbReference type="InterPro" id="IPR001005">
    <property type="entry name" value="SANT/Myb"/>
</dbReference>
<evidence type="ECO:0000256" key="1">
    <source>
        <dbReference type="ARBA" id="ARBA00004123"/>
    </source>
</evidence>
<feature type="compositionally biased region" description="Basic residues" evidence="7">
    <location>
        <begin position="114"/>
        <end position="128"/>
    </location>
</feature>
<evidence type="ECO:0000256" key="7">
    <source>
        <dbReference type="SAM" id="MobiDB-lite"/>
    </source>
</evidence>
<dbReference type="PANTHER" id="PTHR47999">
    <property type="entry name" value="TRANSCRIPTION FACTOR MYB8-RELATED-RELATED"/>
    <property type="match status" value="1"/>
</dbReference>